<dbReference type="RefSeq" id="WP_077834419.1">
    <property type="nucleotide sequence ID" value="NZ_CP096983.1"/>
</dbReference>
<dbReference type="InterPro" id="IPR002104">
    <property type="entry name" value="Integrase_catalytic"/>
</dbReference>
<reference evidence="6 7" key="1">
    <citation type="submission" date="2022-04" db="EMBL/GenBank/DDBJ databases">
        <title>Genome sequence of C. roseum typestrain.</title>
        <authorList>
            <person name="Poehlein A."/>
            <person name="Schoch T."/>
            <person name="Duerre P."/>
            <person name="Daniel R."/>
        </authorList>
    </citation>
    <scope>NUCLEOTIDE SEQUENCE [LARGE SCALE GENOMIC DNA]</scope>
    <source>
        <strain evidence="6 7">DSM 7320</strain>
    </source>
</reference>
<dbReference type="Gene3D" id="1.10.443.10">
    <property type="entry name" value="Intergrase catalytic core"/>
    <property type="match status" value="1"/>
</dbReference>
<evidence type="ECO:0000313" key="7">
    <source>
        <dbReference type="Proteomes" id="UP000190951"/>
    </source>
</evidence>
<dbReference type="STRING" id="84029.CROST_24300"/>
<dbReference type="EMBL" id="CP096983">
    <property type="protein sequence ID" value="URZ11838.1"/>
    <property type="molecule type" value="Genomic_DNA"/>
</dbReference>
<proteinExistence type="inferred from homology"/>
<dbReference type="InterPro" id="IPR010998">
    <property type="entry name" value="Integrase_recombinase_N"/>
</dbReference>
<dbReference type="PROSITE" id="PS51898">
    <property type="entry name" value="TYR_RECOMBINASE"/>
    <property type="match status" value="1"/>
</dbReference>
<evidence type="ECO:0000256" key="2">
    <source>
        <dbReference type="ARBA" id="ARBA00008857"/>
    </source>
</evidence>
<dbReference type="InterPro" id="IPR013762">
    <property type="entry name" value="Integrase-like_cat_sf"/>
</dbReference>
<dbReference type="Gene3D" id="1.10.150.130">
    <property type="match status" value="1"/>
</dbReference>
<dbReference type="Pfam" id="PF02899">
    <property type="entry name" value="Phage_int_SAM_1"/>
    <property type="match status" value="1"/>
</dbReference>
<dbReference type="InterPro" id="IPR011010">
    <property type="entry name" value="DNA_brk_join_enz"/>
</dbReference>
<dbReference type="CDD" id="cd00397">
    <property type="entry name" value="DNA_BRE_C"/>
    <property type="match status" value="1"/>
</dbReference>
<evidence type="ECO:0000256" key="3">
    <source>
        <dbReference type="ARBA" id="ARBA00022908"/>
    </source>
</evidence>
<protein>
    <submittedName>
        <fullName evidence="6">Tyrosine recombinase XerD</fullName>
    </submittedName>
</protein>
<dbReference type="GO" id="GO:0003677">
    <property type="term" value="F:DNA binding"/>
    <property type="evidence" value="ECO:0007669"/>
    <property type="project" value="UniProtKB-UniRule"/>
</dbReference>
<name>A0A1S8L4E9_9CLOT</name>
<dbReference type="SUPFAM" id="SSF56349">
    <property type="entry name" value="DNA breaking-rejoining enzymes"/>
    <property type="match status" value="1"/>
</dbReference>
<evidence type="ECO:0000256" key="5">
    <source>
        <dbReference type="ARBA" id="ARBA00023172"/>
    </source>
</evidence>
<gene>
    <name evidence="6" type="primary">xerD_4</name>
    <name evidence="6" type="ORF">CROST_025550</name>
</gene>
<dbReference type="PANTHER" id="PTHR30349:SF64">
    <property type="entry name" value="PROPHAGE INTEGRASE INTD-RELATED"/>
    <property type="match status" value="1"/>
</dbReference>
<dbReference type="PROSITE" id="PS51900">
    <property type="entry name" value="CB"/>
    <property type="match status" value="1"/>
</dbReference>
<dbReference type="KEGG" id="crw:CROST_025550"/>
<dbReference type="Pfam" id="PF00589">
    <property type="entry name" value="Phage_integrase"/>
    <property type="match status" value="1"/>
</dbReference>
<dbReference type="InterPro" id="IPR050090">
    <property type="entry name" value="Tyrosine_recombinase_XerCD"/>
</dbReference>
<comment type="similarity">
    <text evidence="2">Belongs to the 'phage' integrase family.</text>
</comment>
<keyword evidence="3" id="KW-0229">DNA integration</keyword>
<sequence>MFKITDLDYTIDEYLTFCDMKNLSKKTLKSYDQTLKLLSKYLLEYHNVNSIKQIKKNHIEEYIAFSKNKGKYTFVANQNSKSINYPENRGDFETKISACTVNNYLRNIKAFFNWCAQEKIISDNIVKSIKYLRVKRKIKDQITDFEYKKLLSCLDTTKYVEFRDYTIINVIFDSGMRLGETLALKVEDIDLIRRTAILNADITKSKKDRAVFFGRKTAALLRRWILYKDRYLETDLLFPTNRGTQLKISNFEKNFKKYINMASIKKDITPHCLRNNFGRRFLMAGGSLTMLSHILGHSSTSVTEKAYLDLSDDDIRKNYERFSPLENLRR</sequence>
<accession>A0A1S8L4E9</accession>
<evidence type="ECO:0000256" key="4">
    <source>
        <dbReference type="ARBA" id="ARBA00023125"/>
    </source>
</evidence>
<keyword evidence="7" id="KW-1185">Reference proteome</keyword>
<keyword evidence="4" id="KW-0238">DNA-binding</keyword>
<evidence type="ECO:0000256" key="1">
    <source>
        <dbReference type="ARBA" id="ARBA00003283"/>
    </source>
</evidence>
<evidence type="ECO:0000313" key="6">
    <source>
        <dbReference type="EMBL" id="URZ11838.1"/>
    </source>
</evidence>
<comment type="function">
    <text evidence="1">Site-specific tyrosine recombinase, which acts by catalyzing the cutting and rejoining of the recombining DNA molecules.</text>
</comment>
<organism evidence="6 7">
    <name type="scientific">Clostridium felsineum</name>
    <dbReference type="NCBI Taxonomy" id="36839"/>
    <lineage>
        <taxon>Bacteria</taxon>
        <taxon>Bacillati</taxon>
        <taxon>Bacillota</taxon>
        <taxon>Clostridia</taxon>
        <taxon>Eubacteriales</taxon>
        <taxon>Clostridiaceae</taxon>
        <taxon>Clostridium</taxon>
    </lineage>
</organism>
<dbReference type="AlphaFoldDB" id="A0A1S8L4E9"/>
<dbReference type="PANTHER" id="PTHR30349">
    <property type="entry name" value="PHAGE INTEGRASE-RELATED"/>
    <property type="match status" value="1"/>
</dbReference>
<dbReference type="InterPro" id="IPR004107">
    <property type="entry name" value="Integrase_SAM-like_N"/>
</dbReference>
<dbReference type="GO" id="GO:0006310">
    <property type="term" value="P:DNA recombination"/>
    <property type="evidence" value="ECO:0007669"/>
    <property type="project" value="UniProtKB-KW"/>
</dbReference>
<dbReference type="GO" id="GO:0015074">
    <property type="term" value="P:DNA integration"/>
    <property type="evidence" value="ECO:0007669"/>
    <property type="project" value="UniProtKB-KW"/>
</dbReference>
<dbReference type="InterPro" id="IPR044068">
    <property type="entry name" value="CB"/>
</dbReference>
<keyword evidence="5" id="KW-0233">DNA recombination</keyword>
<dbReference type="Proteomes" id="UP000190951">
    <property type="component" value="Chromosome"/>
</dbReference>